<reference evidence="2 3" key="1">
    <citation type="submission" date="2020-04" db="EMBL/GenBank/DDBJ databases">
        <title>Perkinsus olseni comparative genomics.</title>
        <authorList>
            <person name="Bogema D.R."/>
        </authorList>
    </citation>
    <scope>NUCLEOTIDE SEQUENCE [LARGE SCALE GENOMIC DNA]</scope>
    <source>
        <strain evidence="2 3">ATCC PRA-207</strain>
    </source>
</reference>
<feature type="compositionally biased region" description="Basic and acidic residues" evidence="1">
    <location>
        <begin position="131"/>
        <end position="143"/>
    </location>
</feature>
<name>A0A7J6S0R7_PEROL</name>
<evidence type="ECO:0000313" key="3">
    <source>
        <dbReference type="Proteomes" id="UP000553632"/>
    </source>
</evidence>
<dbReference type="AlphaFoldDB" id="A0A7J6S0R7"/>
<protein>
    <submittedName>
        <fullName evidence="2">Uncharacterized protein</fullName>
    </submittedName>
</protein>
<feature type="non-terminal residue" evidence="2">
    <location>
        <position position="1"/>
    </location>
</feature>
<proteinExistence type="predicted"/>
<feature type="non-terminal residue" evidence="2">
    <location>
        <position position="156"/>
    </location>
</feature>
<gene>
    <name evidence="2" type="ORF">FOZ63_017587</name>
</gene>
<evidence type="ECO:0000313" key="2">
    <source>
        <dbReference type="EMBL" id="KAF4726126.1"/>
    </source>
</evidence>
<organism evidence="2 3">
    <name type="scientific">Perkinsus olseni</name>
    <name type="common">Perkinsus atlanticus</name>
    <dbReference type="NCBI Taxonomy" id="32597"/>
    <lineage>
        <taxon>Eukaryota</taxon>
        <taxon>Sar</taxon>
        <taxon>Alveolata</taxon>
        <taxon>Perkinsozoa</taxon>
        <taxon>Perkinsea</taxon>
        <taxon>Perkinsida</taxon>
        <taxon>Perkinsidae</taxon>
        <taxon>Perkinsus</taxon>
    </lineage>
</organism>
<dbReference type="EMBL" id="JABANO010021850">
    <property type="protein sequence ID" value="KAF4726126.1"/>
    <property type="molecule type" value="Genomic_DNA"/>
</dbReference>
<feature type="region of interest" description="Disordered" evidence="1">
    <location>
        <begin position="77"/>
        <end position="156"/>
    </location>
</feature>
<keyword evidence="3" id="KW-1185">Reference proteome</keyword>
<evidence type="ECO:0000256" key="1">
    <source>
        <dbReference type="SAM" id="MobiDB-lite"/>
    </source>
</evidence>
<sequence length="156" mass="16845">SVMLRNIMQPEDIPSLLEFSIDVNESVALCGKDSAPPPLALRDKENVDMNNTLDNPSIAMGLGGICHRQTGYQIGKPAASVLSPTPPMMTPPSKGSRPRPRTTEGVARQRSVTTRSNGTGNLMPPLTSRSAIHEDVPRSERRIPPRPKSVGGQTKR</sequence>
<accession>A0A7J6S0R7</accession>
<feature type="compositionally biased region" description="Polar residues" evidence="1">
    <location>
        <begin position="110"/>
        <end position="120"/>
    </location>
</feature>
<dbReference type="Proteomes" id="UP000553632">
    <property type="component" value="Unassembled WGS sequence"/>
</dbReference>
<comment type="caution">
    <text evidence="2">The sequence shown here is derived from an EMBL/GenBank/DDBJ whole genome shotgun (WGS) entry which is preliminary data.</text>
</comment>